<dbReference type="AlphaFoldDB" id="A0A383DDG2"/>
<proteinExistence type="predicted"/>
<reference evidence="1" key="1">
    <citation type="submission" date="2018-05" db="EMBL/GenBank/DDBJ databases">
        <authorList>
            <person name="Lanie J.A."/>
            <person name="Ng W.-L."/>
            <person name="Kazmierczak K.M."/>
            <person name="Andrzejewski T.M."/>
            <person name="Davidsen T.M."/>
            <person name="Wayne K.J."/>
            <person name="Tettelin H."/>
            <person name="Glass J.I."/>
            <person name="Rusch D."/>
            <person name="Podicherti R."/>
            <person name="Tsui H.-C.T."/>
            <person name="Winkler M.E."/>
        </authorList>
    </citation>
    <scope>NUCLEOTIDE SEQUENCE</scope>
</reference>
<protein>
    <submittedName>
        <fullName evidence="1">Uncharacterized protein</fullName>
    </submittedName>
</protein>
<evidence type="ECO:0000313" key="1">
    <source>
        <dbReference type="EMBL" id="SVE42295.1"/>
    </source>
</evidence>
<sequence length="88" mass="9890">MEDKKLLSLHHPVCQNLRTKAIYIPDGSLRNLIETNPDSYYWCNCTMTAVGPDDDFVSPDGCRKSRHCFEGIGGGIFAAIDRTKNRKS</sequence>
<name>A0A383DDG2_9ZZZZ</name>
<gene>
    <name evidence="1" type="ORF">METZ01_LOCUS495149</name>
</gene>
<organism evidence="1">
    <name type="scientific">marine metagenome</name>
    <dbReference type="NCBI Taxonomy" id="408172"/>
    <lineage>
        <taxon>unclassified sequences</taxon>
        <taxon>metagenomes</taxon>
        <taxon>ecological metagenomes</taxon>
    </lineage>
</organism>
<dbReference type="EMBL" id="UINC01216239">
    <property type="protein sequence ID" value="SVE42295.1"/>
    <property type="molecule type" value="Genomic_DNA"/>
</dbReference>
<accession>A0A383DDG2</accession>